<gene>
    <name evidence="1" type="ORF">CACET_c15250</name>
</gene>
<sequence>MEYFLEALSNFFNNEFDYIFYTSLLIISSWLFINIKKRVEEVEHEKIKKIDVTIENYYTLICYLKLDLTDEKIKTNINLTISKILPFISLDFTKELMNWEKEDIENIQEKLNKGIVDLKCQQSYTFNHENFSIISMINEWFYKSGLKTIFISIINVFISLFLLSLLLLSFTKSYDKGLLELFYVNIPFFYMFLIFFQVVYLHDAQQIKRWNFTKTEWSLLYSVALGPILLLPTLNIIKYKLIVKIVVMLHLIVLLMIPKIVKKLNNRSSLT</sequence>
<dbReference type="KEGG" id="cace:CACET_c15250"/>
<protein>
    <submittedName>
        <fullName evidence="1">Uncharacterized protein</fullName>
    </submittedName>
</protein>
<dbReference type="RefSeq" id="WP_044823735.1">
    <property type="nucleotide sequence ID" value="NZ_CP009687.1"/>
</dbReference>
<organism evidence="1 2">
    <name type="scientific">Clostridium aceticum</name>
    <dbReference type="NCBI Taxonomy" id="84022"/>
    <lineage>
        <taxon>Bacteria</taxon>
        <taxon>Bacillati</taxon>
        <taxon>Bacillota</taxon>
        <taxon>Clostridia</taxon>
        <taxon>Eubacteriales</taxon>
        <taxon>Clostridiaceae</taxon>
        <taxon>Clostridium</taxon>
    </lineage>
</organism>
<evidence type="ECO:0000313" key="2">
    <source>
        <dbReference type="Proteomes" id="UP000035704"/>
    </source>
</evidence>
<proteinExistence type="predicted"/>
<evidence type="ECO:0000313" key="1">
    <source>
        <dbReference type="EMBL" id="AKL94974.1"/>
    </source>
</evidence>
<name>A0A0D8ICS7_9CLOT</name>
<keyword evidence="2" id="KW-1185">Reference proteome</keyword>
<accession>A0A0D8ICS7</accession>
<dbReference type="EMBL" id="CP009687">
    <property type="protein sequence ID" value="AKL94974.1"/>
    <property type="molecule type" value="Genomic_DNA"/>
</dbReference>
<dbReference type="PATRIC" id="fig|84022.5.peg.2977"/>
<reference evidence="1 2" key="1">
    <citation type="submission" date="2014-10" db="EMBL/GenBank/DDBJ databases">
        <title>Genome sequence of Clostridium aceticum DSM 1496.</title>
        <authorList>
            <person name="Poehlein A."/>
            <person name="Schiel-Bengelsdorf B."/>
            <person name="Gottschalk G."/>
            <person name="Duerre P."/>
            <person name="Daniel R."/>
        </authorList>
    </citation>
    <scope>NUCLEOTIDE SEQUENCE [LARGE SCALE GENOMIC DNA]</scope>
    <source>
        <strain evidence="1 2">DSM 1496</strain>
    </source>
</reference>
<dbReference type="AlphaFoldDB" id="A0A0D8ICS7"/>
<dbReference type="Proteomes" id="UP000035704">
    <property type="component" value="Chromosome"/>
</dbReference>